<dbReference type="CDD" id="cd05154">
    <property type="entry name" value="ACAD10_11_N-like"/>
    <property type="match status" value="1"/>
</dbReference>
<dbReference type="RefSeq" id="WP_379905718.1">
    <property type="nucleotide sequence ID" value="NZ_JBHRTR010000046.1"/>
</dbReference>
<dbReference type="Proteomes" id="UP001595528">
    <property type="component" value="Unassembled WGS sequence"/>
</dbReference>
<dbReference type="PANTHER" id="PTHR21310:SF57">
    <property type="entry name" value="BLR2944 PROTEIN"/>
    <property type="match status" value="1"/>
</dbReference>
<feature type="domain" description="Aminoglycoside phosphotransferase" evidence="1">
    <location>
        <begin position="37"/>
        <end position="282"/>
    </location>
</feature>
<dbReference type="InterPro" id="IPR041726">
    <property type="entry name" value="ACAD10_11_N"/>
</dbReference>
<name>A0ABV7L777_9PROT</name>
<dbReference type="Gene3D" id="3.90.1200.10">
    <property type="match status" value="1"/>
</dbReference>
<dbReference type="InterPro" id="IPR002575">
    <property type="entry name" value="Aminoglycoside_PTrfase"/>
</dbReference>
<protein>
    <submittedName>
        <fullName evidence="2">Phosphotransferase family protein</fullName>
    </submittedName>
</protein>
<evidence type="ECO:0000313" key="3">
    <source>
        <dbReference type="Proteomes" id="UP001595528"/>
    </source>
</evidence>
<evidence type="ECO:0000259" key="1">
    <source>
        <dbReference type="Pfam" id="PF01636"/>
    </source>
</evidence>
<proteinExistence type="predicted"/>
<dbReference type="EMBL" id="JBHRTR010000046">
    <property type="protein sequence ID" value="MFC3230502.1"/>
    <property type="molecule type" value="Genomic_DNA"/>
</dbReference>
<dbReference type="Pfam" id="PF01636">
    <property type="entry name" value="APH"/>
    <property type="match status" value="1"/>
</dbReference>
<sequence>MSILDDTITSPTHVAARLPALCRRALGGSGEVRGLARLTGGATKATWRLEAEGAEGWRKLILQQSVDPPRAPDDPKSAMPRVVGDEDAAVMLAAASAGVPVPPLRATLTPEDGLGRGYLVDLVPGEASGRKIVAAPDFAGVRPRLAAQYGEIVGRIQQVDITAPALAFLQPFGPRETLASYRAVYDYYDHPHPAIALGLKWAEAHLPPPQPPVLVHGDYRNGNVMVDPGGVTAVLDWELAHTGDPMEDLGWLCVNSWRYGGDGPVGGFGAREDLFAGYERGAGRPADPEVVRFWEVFGHVRWAIMCMMKGESHASRHGGERTMEAFAIGRRTEEPLFDLIRDLTGQAA</sequence>
<dbReference type="PANTHER" id="PTHR21310">
    <property type="entry name" value="AMINOGLYCOSIDE PHOSPHOTRANSFERASE-RELATED-RELATED"/>
    <property type="match status" value="1"/>
</dbReference>
<reference evidence="3" key="1">
    <citation type="journal article" date="2019" name="Int. J. Syst. Evol. Microbiol.">
        <title>The Global Catalogue of Microorganisms (GCM) 10K type strain sequencing project: providing services to taxonomists for standard genome sequencing and annotation.</title>
        <authorList>
            <consortium name="The Broad Institute Genomics Platform"/>
            <consortium name="The Broad Institute Genome Sequencing Center for Infectious Disease"/>
            <person name="Wu L."/>
            <person name="Ma J."/>
        </authorList>
    </citation>
    <scope>NUCLEOTIDE SEQUENCE [LARGE SCALE GENOMIC DNA]</scope>
    <source>
        <strain evidence="3">KCTC 42964</strain>
    </source>
</reference>
<gene>
    <name evidence="2" type="ORF">ACFOGJ_24855</name>
</gene>
<keyword evidence="3" id="KW-1185">Reference proteome</keyword>
<accession>A0ABV7L777</accession>
<dbReference type="InterPro" id="IPR011009">
    <property type="entry name" value="Kinase-like_dom_sf"/>
</dbReference>
<comment type="caution">
    <text evidence="2">The sequence shown here is derived from an EMBL/GenBank/DDBJ whole genome shotgun (WGS) entry which is preliminary data.</text>
</comment>
<organism evidence="2 3">
    <name type="scientific">Marinibaculum pumilum</name>
    <dbReference type="NCBI Taxonomy" id="1766165"/>
    <lineage>
        <taxon>Bacteria</taxon>
        <taxon>Pseudomonadati</taxon>
        <taxon>Pseudomonadota</taxon>
        <taxon>Alphaproteobacteria</taxon>
        <taxon>Rhodospirillales</taxon>
        <taxon>Rhodospirillaceae</taxon>
        <taxon>Marinibaculum</taxon>
    </lineage>
</organism>
<dbReference type="SUPFAM" id="SSF56112">
    <property type="entry name" value="Protein kinase-like (PK-like)"/>
    <property type="match status" value="1"/>
</dbReference>
<evidence type="ECO:0000313" key="2">
    <source>
        <dbReference type="EMBL" id="MFC3230502.1"/>
    </source>
</evidence>
<dbReference type="InterPro" id="IPR051678">
    <property type="entry name" value="AGP_Transferase"/>
</dbReference>